<proteinExistence type="predicted"/>
<evidence type="ECO:0000313" key="3">
    <source>
        <dbReference type="Proteomes" id="UP000799779"/>
    </source>
</evidence>
<reference evidence="2" key="1">
    <citation type="journal article" date="2020" name="Stud. Mycol.">
        <title>101 Dothideomycetes genomes: a test case for predicting lifestyles and emergence of pathogens.</title>
        <authorList>
            <person name="Haridas S."/>
            <person name="Albert R."/>
            <person name="Binder M."/>
            <person name="Bloem J."/>
            <person name="Labutti K."/>
            <person name="Salamov A."/>
            <person name="Andreopoulos B."/>
            <person name="Baker S."/>
            <person name="Barry K."/>
            <person name="Bills G."/>
            <person name="Bluhm B."/>
            <person name="Cannon C."/>
            <person name="Castanera R."/>
            <person name="Culley D."/>
            <person name="Daum C."/>
            <person name="Ezra D."/>
            <person name="Gonzalez J."/>
            <person name="Henrissat B."/>
            <person name="Kuo A."/>
            <person name="Liang C."/>
            <person name="Lipzen A."/>
            <person name="Lutzoni F."/>
            <person name="Magnuson J."/>
            <person name="Mondo S."/>
            <person name="Nolan M."/>
            <person name="Ohm R."/>
            <person name="Pangilinan J."/>
            <person name="Park H.-J."/>
            <person name="Ramirez L."/>
            <person name="Alfaro M."/>
            <person name="Sun H."/>
            <person name="Tritt A."/>
            <person name="Yoshinaga Y."/>
            <person name="Zwiers L.-H."/>
            <person name="Turgeon B."/>
            <person name="Goodwin S."/>
            <person name="Spatafora J."/>
            <person name="Crous P."/>
            <person name="Grigoriev I."/>
        </authorList>
    </citation>
    <scope>NUCLEOTIDE SEQUENCE</scope>
    <source>
        <strain evidence="2">CBS 123094</strain>
    </source>
</reference>
<evidence type="ECO:0000313" key="2">
    <source>
        <dbReference type="EMBL" id="KAF1994754.1"/>
    </source>
</evidence>
<protein>
    <submittedName>
        <fullName evidence="2">Uncharacterized protein</fullName>
    </submittedName>
</protein>
<sequence>MGNASRAAPTRPGYAEPSRNTSHAGARPGYGDRGGYGERRGTTSQRPGYGERPGYGDHPRPGYGERPSSSAPKGYGAPSGASNAGALAPYISIYESLGPAPRMTKKYAQCISCGGFGRTDRHSACPDCGYGG</sequence>
<evidence type="ECO:0000256" key="1">
    <source>
        <dbReference type="SAM" id="MobiDB-lite"/>
    </source>
</evidence>
<keyword evidence="3" id="KW-1185">Reference proteome</keyword>
<gene>
    <name evidence="2" type="ORF">P154DRAFT_526849</name>
</gene>
<feature type="region of interest" description="Disordered" evidence="1">
    <location>
        <begin position="1"/>
        <end position="81"/>
    </location>
</feature>
<dbReference type="Proteomes" id="UP000799779">
    <property type="component" value="Unassembled WGS sequence"/>
</dbReference>
<organism evidence="2 3">
    <name type="scientific">Amniculicola lignicola CBS 123094</name>
    <dbReference type="NCBI Taxonomy" id="1392246"/>
    <lineage>
        <taxon>Eukaryota</taxon>
        <taxon>Fungi</taxon>
        <taxon>Dikarya</taxon>
        <taxon>Ascomycota</taxon>
        <taxon>Pezizomycotina</taxon>
        <taxon>Dothideomycetes</taxon>
        <taxon>Pleosporomycetidae</taxon>
        <taxon>Pleosporales</taxon>
        <taxon>Amniculicolaceae</taxon>
        <taxon>Amniculicola</taxon>
    </lineage>
</organism>
<dbReference type="EMBL" id="ML977652">
    <property type="protein sequence ID" value="KAF1994754.1"/>
    <property type="molecule type" value="Genomic_DNA"/>
</dbReference>
<dbReference type="OrthoDB" id="5418055at2759"/>
<accession>A0A6A5W0F8</accession>
<dbReference type="AlphaFoldDB" id="A0A6A5W0F8"/>
<name>A0A6A5W0F8_9PLEO</name>